<accession>A0ABR2GC10</accession>
<proteinExistence type="predicted"/>
<protein>
    <submittedName>
        <fullName evidence="1">Uncharacterized protein</fullName>
    </submittedName>
</protein>
<name>A0ABR2GC10_9ROSI</name>
<dbReference type="EMBL" id="JBBPBM010000001">
    <property type="protein sequence ID" value="KAK8600255.1"/>
    <property type="molecule type" value="Genomic_DNA"/>
</dbReference>
<keyword evidence="2" id="KW-1185">Reference proteome</keyword>
<dbReference type="Proteomes" id="UP001472677">
    <property type="component" value="Unassembled WGS sequence"/>
</dbReference>
<sequence>MFSSLHDWLLANIGNSSILGIGDVEWYGCFSVNSWLIWKRRCCLLFDDKYVERTDFISHGLRIAAEFVEGLRKVETHRRLHTDVPPIWHAWTLGWVKANADGIVDIRSGVAASGGVLHDEHG</sequence>
<reference evidence="1 2" key="1">
    <citation type="journal article" date="2024" name="G3 (Bethesda)">
        <title>Genome assembly of Hibiscus sabdariffa L. provides insights into metabolisms of medicinal natural products.</title>
        <authorList>
            <person name="Kim T."/>
        </authorList>
    </citation>
    <scope>NUCLEOTIDE SEQUENCE [LARGE SCALE GENOMIC DNA]</scope>
    <source>
        <strain evidence="1">TK-2024</strain>
        <tissue evidence="1">Old leaves</tissue>
    </source>
</reference>
<organism evidence="1 2">
    <name type="scientific">Hibiscus sabdariffa</name>
    <name type="common">roselle</name>
    <dbReference type="NCBI Taxonomy" id="183260"/>
    <lineage>
        <taxon>Eukaryota</taxon>
        <taxon>Viridiplantae</taxon>
        <taxon>Streptophyta</taxon>
        <taxon>Embryophyta</taxon>
        <taxon>Tracheophyta</taxon>
        <taxon>Spermatophyta</taxon>
        <taxon>Magnoliopsida</taxon>
        <taxon>eudicotyledons</taxon>
        <taxon>Gunneridae</taxon>
        <taxon>Pentapetalae</taxon>
        <taxon>rosids</taxon>
        <taxon>malvids</taxon>
        <taxon>Malvales</taxon>
        <taxon>Malvaceae</taxon>
        <taxon>Malvoideae</taxon>
        <taxon>Hibiscus</taxon>
    </lineage>
</organism>
<evidence type="ECO:0000313" key="2">
    <source>
        <dbReference type="Proteomes" id="UP001472677"/>
    </source>
</evidence>
<gene>
    <name evidence="1" type="ORF">V6N12_050111</name>
</gene>
<comment type="caution">
    <text evidence="1">The sequence shown here is derived from an EMBL/GenBank/DDBJ whole genome shotgun (WGS) entry which is preliminary data.</text>
</comment>
<evidence type="ECO:0000313" key="1">
    <source>
        <dbReference type="EMBL" id="KAK8600255.1"/>
    </source>
</evidence>